<proteinExistence type="predicted"/>
<dbReference type="PROSITE" id="PS50102">
    <property type="entry name" value="RRM"/>
    <property type="match status" value="4"/>
</dbReference>
<comment type="subcellular location">
    <subcellularLocation>
        <location evidence="1">Nucleus</location>
    </subcellularLocation>
</comment>
<name>A0A8C5CQ97_GADMO</name>
<feature type="compositionally biased region" description="Basic and acidic residues" evidence="6">
    <location>
        <begin position="94"/>
        <end position="144"/>
    </location>
</feature>
<feature type="region of interest" description="Disordered" evidence="6">
    <location>
        <begin position="775"/>
        <end position="801"/>
    </location>
</feature>
<evidence type="ECO:0000256" key="6">
    <source>
        <dbReference type="SAM" id="MobiDB-lite"/>
    </source>
</evidence>
<feature type="compositionally biased region" description="Basic residues" evidence="6">
    <location>
        <begin position="78"/>
        <end position="89"/>
    </location>
</feature>
<evidence type="ECO:0000313" key="8">
    <source>
        <dbReference type="Ensembl" id="ENSGMOP00000064037.1"/>
    </source>
</evidence>
<dbReference type="Proteomes" id="UP000694546">
    <property type="component" value="Chromosome 9"/>
</dbReference>
<dbReference type="InterPro" id="IPR051945">
    <property type="entry name" value="RRM_MRD1_RNA_proc_ribogen"/>
</dbReference>
<keyword evidence="3 5" id="KW-0694">RNA-binding</keyword>
<dbReference type="SMART" id="SM00360">
    <property type="entry name" value="RRM"/>
    <property type="match status" value="4"/>
</dbReference>
<feature type="compositionally biased region" description="Basic and acidic residues" evidence="6">
    <location>
        <begin position="295"/>
        <end position="307"/>
    </location>
</feature>
<evidence type="ECO:0000256" key="5">
    <source>
        <dbReference type="PROSITE-ProRule" id="PRU00176"/>
    </source>
</evidence>
<evidence type="ECO:0000256" key="1">
    <source>
        <dbReference type="ARBA" id="ARBA00004123"/>
    </source>
</evidence>
<dbReference type="InterPro" id="IPR000504">
    <property type="entry name" value="RRM_dom"/>
</dbReference>
<dbReference type="AlphaFoldDB" id="A0A8C5CQ97"/>
<feature type="domain" description="RRM" evidence="7">
    <location>
        <begin position="572"/>
        <end position="677"/>
    </location>
</feature>
<dbReference type="InterPro" id="IPR012677">
    <property type="entry name" value="Nucleotide-bd_a/b_plait_sf"/>
</dbReference>
<feature type="region of interest" description="Disordered" evidence="6">
    <location>
        <begin position="287"/>
        <end position="416"/>
    </location>
</feature>
<feature type="region of interest" description="Disordered" evidence="6">
    <location>
        <begin position="76"/>
        <end position="202"/>
    </location>
</feature>
<dbReference type="CDD" id="cd12414">
    <property type="entry name" value="RRM2_RBM28_like"/>
    <property type="match status" value="1"/>
</dbReference>
<dbReference type="GeneTree" id="ENSGT00550000074976"/>
<keyword evidence="4" id="KW-0539">Nucleus</keyword>
<dbReference type="PANTHER" id="PTHR48039:SF5">
    <property type="entry name" value="RNA-BINDING PROTEIN 28"/>
    <property type="match status" value="1"/>
</dbReference>
<evidence type="ECO:0000256" key="3">
    <source>
        <dbReference type="ARBA" id="ARBA00022884"/>
    </source>
</evidence>
<dbReference type="SUPFAM" id="SSF54928">
    <property type="entry name" value="RNA-binding domain, RBD"/>
    <property type="match status" value="3"/>
</dbReference>
<evidence type="ECO:0000256" key="4">
    <source>
        <dbReference type="ARBA" id="ARBA00023242"/>
    </source>
</evidence>
<dbReference type="RefSeq" id="XP_030221333.1">
    <property type="nucleotide sequence ID" value="XM_030365473.1"/>
</dbReference>
<dbReference type="Ensembl" id="ENSGMOT00000046845.1">
    <property type="protein sequence ID" value="ENSGMOP00000064037.1"/>
    <property type="gene ID" value="ENSGMOG00000007091.2"/>
</dbReference>
<dbReference type="CDD" id="cd12415">
    <property type="entry name" value="RRM3_RBM28_like"/>
    <property type="match status" value="1"/>
</dbReference>
<keyword evidence="2" id="KW-0677">Repeat</keyword>
<accession>A0A8C5CQ97</accession>
<keyword evidence="9" id="KW-1185">Reference proteome</keyword>
<reference evidence="8" key="1">
    <citation type="submission" date="2025-08" db="UniProtKB">
        <authorList>
            <consortium name="Ensembl"/>
        </authorList>
    </citation>
    <scope>IDENTIFICATION</scope>
</reference>
<reference evidence="8" key="2">
    <citation type="submission" date="2025-09" db="UniProtKB">
        <authorList>
            <consortium name="Ensembl"/>
        </authorList>
    </citation>
    <scope>IDENTIFICATION</scope>
</reference>
<dbReference type="PANTHER" id="PTHR48039">
    <property type="entry name" value="RNA-BINDING MOTIF PROTEIN 14B"/>
    <property type="match status" value="1"/>
</dbReference>
<feature type="compositionally biased region" description="Basic and acidic residues" evidence="6">
    <location>
        <begin position="909"/>
        <end position="918"/>
    </location>
</feature>
<dbReference type="CDD" id="cd12416">
    <property type="entry name" value="RRM4_RBM28_like"/>
    <property type="match status" value="1"/>
</dbReference>
<feature type="compositionally biased region" description="Basic and acidic residues" evidence="6">
    <location>
        <begin position="883"/>
        <end position="898"/>
    </location>
</feature>
<feature type="domain" description="RRM" evidence="7">
    <location>
        <begin position="420"/>
        <end position="504"/>
    </location>
</feature>
<gene>
    <name evidence="8" type="primary">RBM28</name>
    <name evidence="8" type="synonym">rbm28</name>
</gene>
<dbReference type="InterPro" id="IPR035979">
    <property type="entry name" value="RBD_domain_sf"/>
</dbReference>
<protein>
    <submittedName>
        <fullName evidence="8">RNA binding motif protein 28</fullName>
    </submittedName>
</protein>
<evidence type="ECO:0000313" key="9">
    <source>
        <dbReference type="Proteomes" id="UP000694546"/>
    </source>
</evidence>
<organism evidence="8 9">
    <name type="scientific">Gadus morhua</name>
    <name type="common">Atlantic cod</name>
    <dbReference type="NCBI Taxonomy" id="8049"/>
    <lineage>
        <taxon>Eukaryota</taxon>
        <taxon>Metazoa</taxon>
        <taxon>Chordata</taxon>
        <taxon>Craniata</taxon>
        <taxon>Vertebrata</taxon>
        <taxon>Euteleostomi</taxon>
        <taxon>Actinopterygii</taxon>
        <taxon>Neopterygii</taxon>
        <taxon>Teleostei</taxon>
        <taxon>Neoteleostei</taxon>
        <taxon>Acanthomorphata</taxon>
        <taxon>Zeiogadaria</taxon>
        <taxon>Gadariae</taxon>
        <taxon>Gadiformes</taxon>
        <taxon>Gadoidei</taxon>
        <taxon>Gadidae</taxon>
        <taxon>Gadus</taxon>
    </lineage>
</organism>
<feature type="compositionally biased region" description="Basic and acidic residues" evidence="6">
    <location>
        <begin position="160"/>
        <end position="196"/>
    </location>
</feature>
<feature type="compositionally biased region" description="Acidic residues" evidence="6">
    <location>
        <begin position="308"/>
        <end position="320"/>
    </location>
</feature>
<dbReference type="CDD" id="cd12413">
    <property type="entry name" value="RRM1_RBM28_like"/>
    <property type="match status" value="1"/>
</dbReference>
<dbReference type="OMA" id="AGYVWDV"/>
<evidence type="ECO:0000256" key="2">
    <source>
        <dbReference type="ARBA" id="ARBA00022737"/>
    </source>
</evidence>
<feature type="region of interest" description="Disordered" evidence="6">
    <location>
        <begin position="683"/>
        <end position="710"/>
    </location>
</feature>
<dbReference type="Gene3D" id="3.30.70.330">
    <property type="match status" value="4"/>
</dbReference>
<feature type="region of interest" description="Disordered" evidence="6">
    <location>
        <begin position="814"/>
        <end position="918"/>
    </location>
</feature>
<dbReference type="GO" id="GO:0005730">
    <property type="term" value="C:nucleolus"/>
    <property type="evidence" value="ECO:0007669"/>
    <property type="project" value="UniProtKB-SubCell"/>
</dbReference>
<feature type="domain" description="RRM" evidence="7">
    <location>
        <begin position="207"/>
        <end position="284"/>
    </location>
</feature>
<feature type="compositionally biased region" description="Acidic residues" evidence="6">
    <location>
        <begin position="346"/>
        <end position="403"/>
    </location>
</feature>
<dbReference type="Pfam" id="PF00076">
    <property type="entry name" value="RRM_1"/>
    <property type="match status" value="3"/>
</dbReference>
<feature type="domain" description="RRM" evidence="7">
    <location>
        <begin position="4"/>
        <end position="80"/>
    </location>
</feature>
<dbReference type="GO" id="GO:0003729">
    <property type="term" value="F:mRNA binding"/>
    <property type="evidence" value="ECO:0007669"/>
    <property type="project" value="TreeGrafter"/>
</dbReference>
<dbReference type="GeneID" id="115550444"/>
<feature type="compositionally biased region" description="Basic and acidic residues" evidence="6">
    <location>
        <begin position="790"/>
        <end position="799"/>
    </location>
</feature>
<sequence>MGSHTLFVKSLPDSASNERLTEIFSEIGPVKHCFVVNEKGTKQCRGFGYVMYAMEDDALQALKEVKSYDGKRISVSIAKKKKHDKKRPVPKGPPPKEGEEKEGPPKETQKKPLKEGPPKETQKKPLKIEPPKETPKKAPKERPAKPLAEAPPKQGPPKEQPQKCGKEESPKEGTPKQQQPKEEAPKAQPPKEEEPTFKGIRKSALKSKLIIRNISFKCSEDDLKQTFSAFGEVLETKIPLKADGKMRGFGFVLFKNMSGAGKALKAMNMKEIKGRQVAVDWAIPKDKFLATQPEVPKKKEDPVKDEPEKDEAESASEDEGGTEKQAAPKKGALSKKAAKQLKEASSDDEEDSDNGEESEEEADEEDGGSQESGDEDDDNSSFDSDEEDYEDDDDEDDDDSDDDLDRKPRKPLPSDVNEGRTIFIRNLSFDTEEEALEEALLRFGELNYIKIVLHPDTDHSKGCAFAQFKRKESAEKCIAMTQDDAENGGVRVDGRRLIVSAAVSRESAAQLKDKKVKVETGARNLYLAREGLIRAGTKAAEGVPEADMVKRTRFEEVKRTKLRDINVYVSKTRLCVHNLPKSVDNTKLKDICFQALSRARGVRIPECRVMYDRKPEKGKAMGLSLGYGFVEFQCPDHALSTLRHLNNNPDIFGPTKRPIVEFSLEDGRKLKLKEARQLKNKEHFKNGPRKGGVKIQFKSQPGSGEKIQPKPGVAVKIQPKPGVAVKIEPKPEVAVTIELQPGDAVKVQPQPGDAVKVQPKTGCVVKFKTEPGAAASLQPAGQNNTVQAKRKMDTPEAKHFSGFLTKPEVEYVELEDGKKKRKTLPFPSHRGPKIRLRDKGKQQAPPKKPKGHTSRKDRQAPSMVQKPPQSRPQSAKPGKKPFRNREEDRFDSMVEKYKNKILGGGQKTADIKRNKWFS</sequence>
<evidence type="ECO:0000259" key="7">
    <source>
        <dbReference type="PROSITE" id="PS50102"/>
    </source>
</evidence>